<proteinExistence type="predicted"/>
<dbReference type="HOGENOM" id="CLU_022235_1_0_10"/>
<dbReference type="Pfam" id="PF13148">
    <property type="entry name" value="DUF3987"/>
    <property type="match status" value="1"/>
</dbReference>
<evidence type="ECO:0000313" key="3">
    <source>
        <dbReference type="EMBL" id="CCH01383.1"/>
    </source>
</evidence>
<organism evidence="3 4">
    <name type="scientific">Fibrella aestuarina BUZ 2</name>
    <dbReference type="NCBI Taxonomy" id="1166018"/>
    <lineage>
        <taxon>Bacteria</taxon>
        <taxon>Pseudomonadati</taxon>
        <taxon>Bacteroidota</taxon>
        <taxon>Cytophagia</taxon>
        <taxon>Cytophagales</taxon>
        <taxon>Spirosomataceae</taxon>
        <taxon>Fibrella</taxon>
    </lineage>
</organism>
<dbReference type="EMBL" id="HE796683">
    <property type="protein sequence ID" value="CCH01383.1"/>
    <property type="molecule type" value="Genomic_DNA"/>
</dbReference>
<evidence type="ECO:0000313" key="4">
    <source>
        <dbReference type="Proteomes" id="UP000011058"/>
    </source>
</evidence>
<dbReference type="STRING" id="1166018.FAES_3375"/>
<evidence type="ECO:0000256" key="2">
    <source>
        <dbReference type="SAM" id="MobiDB-lite"/>
    </source>
</evidence>
<dbReference type="AlphaFoldDB" id="I0KB80"/>
<dbReference type="KEGG" id="fae:FAES_3375"/>
<name>I0KB80_9BACT</name>
<feature type="compositionally biased region" description="Polar residues" evidence="2">
    <location>
        <begin position="1"/>
        <end position="10"/>
    </location>
</feature>
<feature type="region of interest" description="Disordered" evidence="2">
    <location>
        <begin position="185"/>
        <end position="206"/>
    </location>
</feature>
<feature type="compositionally biased region" description="Basic and acidic residues" evidence="2">
    <location>
        <begin position="185"/>
        <end position="194"/>
    </location>
</feature>
<gene>
    <name evidence="3" type="ORF">FAES_3375</name>
</gene>
<evidence type="ECO:0008006" key="5">
    <source>
        <dbReference type="Google" id="ProtNLM"/>
    </source>
</evidence>
<keyword evidence="1" id="KW-0175">Coiled coil</keyword>
<accession>I0KB80</accession>
<sequence length="543" mass="61946">METNHHQYTPEQDKNQAYRPPLFDMTEEELTGTADYLFEPNESNPDNIKWFKPQPIENHLMPVLPLKPEMIPEPLRPWLCDIAHRMKCPLDFVGASAVVMLSSLIGTRLTIKSKSKDNWTVVPNLWGAVIGGPSAMKTPSVSEVLKPLNRLIAFARAEFEEEIAHYERALVDYEAQKKAYAAQKQDMHKGKKIDNPTPYPEAPKKPKERRYMVNDTTVEKLAELLNENPAGLLQMRDELTGLLASWDRSGHEQDRAFHLEAWNGSGSITIDRIGRGTMHVNVICESLFGGIQPAKLLPYLQAATGYENDGFVQRLQVAVFPDPAHWEYADEYPDKQARDRAIAVIQQIANADFKSIAYDANEFDKFPYTHFDNAAQELFKQWLTNWETNVLPVESGLLEEHFTKYRSLMPSLALVFHVVNCVENPVASNTGRDKQFVTVEAAQMAVEWCNYLMSHARRIYGLLDTASIEAAKELLRHLKRGDLKDGFNARDVYRKGWTHLKTVEQAEAAIEQLVDRYYLAEEQQPEFTNGRPPAPHYLINPKI</sequence>
<dbReference type="Proteomes" id="UP000011058">
    <property type="component" value="Chromosome"/>
</dbReference>
<dbReference type="eggNOG" id="COG4643">
    <property type="taxonomic scope" value="Bacteria"/>
</dbReference>
<dbReference type="RefSeq" id="WP_015332482.1">
    <property type="nucleotide sequence ID" value="NC_020054.1"/>
</dbReference>
<dbReference type="OrthoDB" id="2781056at2"/>
<reference evidence="3 4" key="1">
    <citation type="journal article" date="2012" name="J. Bacteriol.">
        <title>Genome Sequence of Fibrella aestuarina BUZ 2T, a Filamentous Marine Bacterium.</title>
        <authorList>
            <person name="Filippini M."/>
            <person name="Qi W."/>
            <person name="Blom J."/>
            <person name="Goesmann A."/>
            <person name="Smits T.H."/>
            <person name="Bagheri H.C."/>
        </authorList>
    </citation>
    <scope>NUCLEOTIDE SEQUENCE [LARGE SCALE GENOMIC DNA]</scope>
    <source>
        <strain evidence="4">BUZ 2T</strain>
    </source>
</reference>
<keyword evidence="4" id="KW-1185">Reference proteome</keyword>
<evidence type="ECO:0000256" key="1">
    <source>
        <dbReference type="SAM" id="Coils"/>
    </source>
</evidence>
<feature type="coiled-coil region" evidence="1">
    <location>
        <begin position="156"/>
        <end position="183"/>
    </location>
</feature>
<feature type="region of interest" description="Disordered" evidence="2">
    <location>
        <begin position="1"/>
        <end position="20"/>
    </location>
</feature>
<dbReference type="InterPro" id="IPR025048">
    <property type="entry name" value="DUF3987"/>
</dbReference>
<dbReference type="PATRIC" id="fig|1166018.3.peg.5150"/>
<protein>
    <recommendedName>
        <fullName evidence="5">DUF3987 domain-containing protein</fullName>
    </recommendedName>
</protein>